<gene>
    <name evidence="11" type="primary">LOC108873155</name>
</gene>
<keyword evidence="7" id="KW-0391">Immunity</keyword>
<dbReference type="SUPFAM" id="SSF52540">
    <property type="entry name" value="P-loop containing nucleoside triphosphate hydrolases"/>
    <property type="match status" value="1"/>
</dbReference>
<dbReference type="RefSeq" id="XP_050921866.1">
    <property type="nucleotide sequence ID" value="XM_051065909.1"/>
</dbReference>
<dbReference type="GO" id="GO:0005737">
    <property type="term" value="C:cytoplasm"/>
    <property type="evidence" value="ECO:0007669"/>
    <property type="project" value="UniProtKB-SubCell"/>
</dbReference>
<evidence type="ECO:0000259" key="8">
    <source>
        <dbReference type="PROSITE" id="PS50209"/>
    </source>
</evidence>
<organism evidence="10 11">
    <name type="scientific">Lates calcarifer</name>
    <name type="common">Barramundi</name>
    <name type="synonym">Holocentrus calcarifer</name>
    <dbReference type="NCBI Taxonomy" id="8187"/>
    <lineage>
        <taxon>Eukaryota</taxon>
        <taxon>Metazoa</taxon>
        <taxon>Chordata</taxon>
        <taxon>Craniata</taxon>
        <taxon>Vertebrata</taxon>
        <taxon>Euteleostomi</taxon>
        <taxon>Actinopterygii</taxon>
        <taxon>Neopterygii</taxon>
        <taxon>Teleostei</taxon>
        <taxon>Neoteleostei</taxon>
        <taxon>Acanthomorphata</taxon>
        <taxon>Carangaria</taxon>
        <taxon>Carangaria incertae sedis</taxon>
        <taxon>Centropomidae</taxon>
        <taxon>Lates</taxon>
    </lineage>
</organism>
<evidence type="ECO:0000256" key="6">
    <source>
        <dbReference type="ARBA" id="ARBA00022843"/>
    </source>
</evidence>
<evidence type="ECO:0000313" key="11">
    <source>
        <dbReference type="RefSeq" id="XP_050921866.1"/>
    </source>
</evidence>
<protein>
    <submittedName>
        <fullName evidence="11">Uncharacterized protein LOC108873155 isoform X15</fullName>
    </submittedName>
</protein>
<dbReference type="Proteomes" id="UP000694890">
    <property type="component" value="Linkage group LG7_2"/>
</dbReference>
<keyword evidence="3" id="KW-0399">Innate immunity</keyword>
<name>A0AAJ8DK94_LATCA</name>
<reference evidence="11" key="1">
    <citation type="submission" date="2025-08" db="UniProtKB">
        <authorList>
            <consortium name="RefSeq"/>
        </authorList>
    </citation>
    <scope>IDENTIFICATION</scope>
    <source>
        <tissue evidence="11">Brain</tissue>
    </source>
</reference>
<evidence type="ECO:0000256" key="2">
    <source>
        <dbReference type="ARBA" id="ARBA00022490"/>
    </source>
</evidence>
<dbReference type="PROSITE" id="PS50209">
    <property type="entry name" value="CARD"/>
    <property type="match status" value="1"/>
</dbReference>
<dbReference type="GO" id="GO:0045087">
    <property type="term" value="P:innate immune response"/>
    <property type="evidence" value="ECO:0007669"/>
    <property type="project" value="UniProtKB-KW"/>
</dbReference>
<dbReference type="PANTHER" id="PTHR31594">
    <property type="entry name" value="AIG1-TYPE G DOMAIN-CONTAINING PROTEIN"/>
    <property type="match status" value="1"/>
</dbReference>
<dbReference type="InterPro" id="IPR032675">
    <property type="entry name" value="LRR_dom_sf"/>
</dbReference>
<comment type="subcellular location">
    <subcellularLocation>
        <location evidence="1">Cytoplasm</location>
    </subcellularLocation>
</comment>
<feature type="domain" description="NACHT" evidence="9">
    <location>
        <begin position="224"/>
        <end position="340"/>
    </location>
</feature>
<dbReference type="Gene3D" id="3.80.10.10">
    <property type="entry name" value="Ribonuclease Inhibitor"/>
    <property type="match status" value="2"/>
</dbReference>
<dbReference type="PANTHER" id="PTHR31594:SF16">
    <property type="entry name" value="SI:CH211-281L24.3"/>
    <property type="match status" value="1"/>
</dbReference>
<dbReference type="SUPFAM" id="SSF52047">
    <property type="entry name" value="RNI-like"/>
    <property type="match status" value="1"/>
</dbReference>
<dbReference type="GeneID" id="108873155"/>
<dbReference type="InterPro" id="IPR001315">
    <property type="entry name" value="CARD"/>
</dbReference>
<dbReference type="Pfam" id="PF05729">
    <property type="entry name" value="NACHT"/>
    <property type="match status" value="1"/>
</dbReference>
<evidence type="ECO:0000256" key="1">
    <source>
        <dbReference type="ARBA" id="ARBA00004496"/>
    </source>
</evidence>
<evidence type="ECO:0000256" key="5">
    <source>
        <dbReference type="ARBA" id="ARBA00022840"/>
    </source>
</evidence>
<dbReference type="InterPro" id="IPR052090">
    <property type="entry name" value="Cytolytic_pore-forming_toxin"/>
</dbReference>
<sequence>MACTSQSAVDYIQQARVHLVRELRSLSVIIENLYQQEVLSDEEVSKIQAETDDYDKTRKILDSVIKKGEQACYVLLRIIDMTRKRTLGRSSLFPEKKSEASTGTKKFDLHHWISCFSFKEDTHMDVNYLQGPRPCHRYQRKLKSKAQKISNKFWMANKNLFEERNRPDLSYTPLVLEEQGNVSPSKIKKLKSKKSKMSRPKKLRTYIPEDKPEISPSDLLKTDKDCVLVGKPGIGKTALTHEMLKLWAERDGEELDYMFYFDMRETSDLMKATSLEDLLFSVFSEPDEGKEEVLDDIKKNSDNVTIIFDGITDLSSSVVKRLVDKDLLPDAKIIITCRPDDEEDFFSRDFRRVEVKGFSERSIKTYLSVTLGEEQKKVLNNLELLTLCHVPMYALMVSVCFSSEISPQPCTTTEIYINIVRLCLKMNSNKKKTKCLNFYINNKREQILSLAEAAFNAAERKTVILTDLSCEDSCVLSFLKPLFIKVAHTETITAYSFLHYTMQEFFAALWLLKNPDKVQDVFQQSLTEEMKHMRHLIPFMCRLLNEKNPSLMTCLIPAEELRSTSDGFFKELINKDRGSDVDILFLCQCLYESQCPEACSDLLNTLDYSLDLSEQSLDPYSCCAVAYVVSQSKERKIHLDLENVVISEQGMRRLIGCLQCVQWCDPLPRQLWKIFLLSEEQMDHSSLLGVDGNQLHLPVEGKKQLFEGAVKVMQKVTTKVNVCLYWDRPTPVCQHLCESLFEGLLHISSLSFRVTHRDPGSEDQERHHETLRREEKRLLLELCLKAALHKEESFHSVVNRLFSLFSVNTDLINILLDFYHHVKSEGCSSVIPKLRSVFQSAPSVWIIDLSERKTSILLEVLKLQPEKKRVELTGWSDEESEVRSLLQCLPYISQLSFVPQSSDPSDGPRFFGNLLCAAAEREQQTGEKILELLSSVCTYQTFLLKQKWCDFLLDVCSHVKDYETKTGLRVLPSLQSVFRSASSVWIIDLSERKTSILLEVLKLQPEKKQVELTGWSDEESEVRSLLQCLPYISQLSCDPDFFQRVCTSISVKSRQEVQQLVSLLKLLDFTLQLTGELNRKTCRTVGRVLGLCSSNVDLILTPRKVSVRGASLLFRPSTQLHSLRLSSHMVLLLFHWVRRGRLFCPLAVDELSLAPDRAQLSDRELLKVVSGLASLLRYCAVRRLDLTESCFPAQCLITLLLHHGSLTIRLSEESFQQLLTLLHEIQDQDLTLFFLSKVGGDLNCCCVNWELLHYLLQQPSAQTITVNLRKNHFLQENVTRLLPFLDRILLKRSSPSFVLAAIREIYKAQTSQIIPSLQRSLGHVINLTCRELDSEDCAALLFTLRHSDRVKLNLTWTSIPTEETQSILCSLDRVSQLSVDRNLLLRFIHCCAASDVLQEAASDLFRTLQHRLDLSCSSCVQLEDQTQTLGLTGDDCRAVSTVLRHSTQLSQLDLRDCEVEDSGLDLLFPVLHRVHLRASKAVLLQLLSLVPVNPEGDSVRRAESLCAALGGELDLSHTTLDQRACGALALMLDFSEGLEELDLSHCQLTDQLLLTLITHLHKVHVLDLSHNKITDVSTDKLLQLVCINPSTVTVRLFGNNIVDRTTFKKHTQFEIW</sequence>
<dbReference type="InterPro" id="IPR011029">
    <property type="entry name" value="DEATH-like_dom_sf"/>
</dbReference>
<dbReference type="GO" id="GO:0005524">
    <property type="term" value="F:ATP binding"/>
    <property type="evidence" value="ECO:0007669"/>
    <property type="project" value="UniProtKB-KW"/>
</dbReference>
<dbReference type="InterPro" id="IPR007111">
    <property type="entry name" value="NACHT_NTPase"/>
</dbReference>
<evidence type="ECO:0000256" key="3">
    <source>
        <dbReference type="ARBA" id="ARBA00022588"/>
    </source>
</evidence>
<dbReference type="CDD" id="cd01671">
    <property type="entry name" value="CARD"/>
    <property type="match status" value="1"/>
</dbReference>
<proteinExistence type="predicted"/>
<dbReference type="SMART" id="SM00114">
    <property type="entry name" value="CARD"/>
    <property type="match status" value="1"/>
</dbReference>
<evidence type="ECO:0000313" key="10">
    <source>
        <dbReference type="Proteomes" id="UP000694890"/>
    </source>
</evidence>
<accession>A0AAJ8DK94</accession>
<dbReference type="Gene3D" id="1.20.58.1200">
    <property type="entry name" value="RNA silencing suppressor P21, N-terminal domain"/>
    <property type="match status" value="2"/>
</dbReference>
<dbReference type="Pfam" id="PF13516">
    <property type="entry name" value="LRR_6"/>
    <property type="match status" value="3"/>
</dbReference>
<dbReference type="PROSITE" id="PS51450">
    <property type="entry name" value="LRR"/>
    <property type="match status" value="1"/>
</dbReference>
<dbReference type="SUPFAM" id="SSF47986">
    <property type="entry name" value="DEATH domain"/>
    <property type="match status" value="1"/>
</dbReference>
<dbReference type="InterPro" id="IPR027417">
    <property type="entry name" value="P-loop_NTPase"/>
</dbReference>
<keyword evidence="4" id="KW-0547">Nucleotide-binding</keyword>
<keyword evidence="6" id="KW-0832">Ubl conjugation</keyword>
<dbReference type="GO" id="GO:0042981">
    <property type="term" value="P:regulation of apoptotic process"/>
    <property type="evidence" value="ECO:0007669"/>
    <property type="project" value="InterPro"/>
</dbReference>
<dbReference type="PROSITE" id="PS50837">
    <property type="entry name" value="NACHT"/>
    <property type="match status" value="1"/>
</dbReference>
<dbReference type="Gene3D" id="1.10.533.10">
    <property type="entry name" value="Death Domain, Fas"/>
    <property type="match status" value="1"/>
</dbReference>
<dbReference type="InterPro" id="IPR003593">
    <property type="entry name" value="AAA+_ATPase"/>
</dbReference>
<dbReference type="Gene3D" id="3.40.50.300">
    <property type="entry name" value="P-loop containing nucleotide triphosphate hydrolases"/>
    <property type="match status" value="1"/>
</dbReference>
<evidence type="ECO:0000256" key="4">
    <source>
        <dbReference type="ARBA" id="ARBA00022741"/>
    </source>
</evidence>
<dbReference type="InterPro" id="IPR001611">
    <property type="entry name" value="Leu-rich_rpt"/>
</dbReference>
<keyword evidence="2" id="KW-0963">Cytoplasm</keyword>
<keyword evidence="5" id="KW-0067">ATP-binding</keyword>
<evidence type="ECO:0000259" key="9">
    <source>
        <dbReference type="PROSITE" id="PS50837"/>
    </source>
</evidence>
<dbReference type="Pfam" id="PF00619">
    <property type="entry name" value="CARD"/>
    <property type="match status" value="1"/>
</dbReference>
<evidence type="ECO:0000256" key="7">
    <source>
        <dbReference type="ARBA" id="ARBA00022859"/>
    </source>
</evidence>
<feature type="domain" description="CARD" evidence="8">
    <location>
        <begin position="4"/>
        <end position="79"/>
    </location>
</feature>
<dbReference type="SMART" id="SM00382">
    <property type="entry name" value="AAA"/>
    <property type="match status" value="1"/>
</dbReference>